<dbReference type="SFLD" id="SFLDG01180">
    <property type="entry name" value="SUF1"/>
    <property type="match status" value="1"/>
</dbReference>
<dbReference type="PANTHER" id="PTHR12289:SF41">
    <property type="entry name" value="FAILED AXON CONNECTIONS-RELATED"/>
    <property type="match status" value="1"/>
</dbReference>
<dbReference type="EMBL" id="JANBVN010000032">
    <property type="protein sequence ID" value="KAJ9160713.1"/>
    <property type="molecule type" value="Genomic_DNA"/>
</dbReference>
<keyword evidence="5" id="KW-1185">Reference proteome</keyword>
<reference evidence="4" key="1">
    <citation type="submission" date="2022-07" db="EMBL/GenBank/DDBJ databases">
        <title>Fungi with potential for degradation of polypropylene.</title>
        <authorList>
            <person name="Gostincar C."/>
        </authorList>
    </citation>
    <scope>NUCLEOTIDE SEQUENCE</scope>
    <source>
        <strain evidence="4">EXF-13287</strain>
    </source>
</reference>
<name>A0AA38S4J5_9PEZI</name>
<organism evidence="4 5">
    <name type="scientific">Coniochaeta hoffmannii</name>
    <dbReference type="NCBI Taxonomy" id="91930"/>
    <lineage>
        <taxon>Eukaryota</taxon>
        <taxon>Fungi</taxon>
        <taxon>Dikarya</taxon>
        <taxon>Ascomycota</taxon>
        <taxon>Pezizomycotina</taxon>
        <taxon>Sordariomycetes</taxon>
        <taxon>Sordariomycetidae</taxon>
        <taxon>Coniochaetales</taxon>
        <taxon>Coniochaetaceae</taxon>
        <taxon>Coniochaeta</taxon>
    </lineage>
</organism>
<comment type="similarity">
    <text evidence="1">Belongs to the FAX family.</text>
</comment>
<dbReference type="PANTHER" id="PTHR12289">
    <property type="entry name" value="METAXIN RELATED"/>
    <property type="match status" value="1"/>
</dbReference>
<comment type="similarity">
    <text evidence="2">Belongs to the GST superfamily.</text>
</comment>
<evidence type="ECO:0000313" key="4">
    <source>
        <dbReference type="EMBL" id="KAJ9160713.1"/>
    </source>
</evidence>
<dbReference type="Proteomes" id="UP001174691">
    <property type="component" value="Unassembled WGS sequence"/>
</dbReference>
<evidence type="ECO:0000259" key="3">
    <source>
        <dbReference type="Pfam" id="PF17172"/>
    </source>
</evidence>
<evidence type="ECO:0000313" key="5">
    <source>
        <dbReference type="Proteomes" id="UP001174691"/>
    </source>
</evidence>
<dbReference type="InterPro" id="IPR026928">
    <property type="entry name" value="FAX/IsoI-like"/>
</dbReference>
<comment type="caution">
    <text evidence="4">The sequence shown here is derived from an EMBL/GenBank/DDBJ whole genome shotgun (WGS) entry which is preliminary data.</text>
</comment>
<dbReference type="AlphaFoldDB" id="A0AA38S4J5"/>
<evidence type="ECO:0000256" key="1">
    <source>
        <dbReference type="ARBA" id="ARBA00006475"/>
    </source>
</evidence>
<accession>A0AA38S4J5</accession>
<dbReference type="SFLD" id="SFLDS00019">
    <property type="entry name" value="Glutathione_Transferase_(cytos"/>
    <property type="match status" value="1"/>
</dbReference>
<feature type="domain" description="Thioredoxin-like fold" evidence="3">
    <location>
        <begin position="27"/>
        <end position="143"/>
    </location>
</feature>
<dbReference type="Pfam" id="PF17172">
    <property type="entry name" value="GST_N_4"/>
    <property type="match status" value="1"/>
</dbReference>
<dbReference type="GO" id="GO:0005737">
    <property type="term" value="C:cytoplasm"/>
    <property type="evidence" value="ECO:0007669"/>
    <property type="project" value="TreeGrafter"/>
</dbReference>
<evidence type="ECO:0000256" key="2">
    <source>
        <dbReference type="ARBA" id="ARBA00007409"/>
    </source>
</evidence>
<proteinExistence type="inferred from homology"/>
<dbReference type="InterPro" id="IPR040079">
    <property type="entry name" value="Glutathione_S-Trfase"/>
</dbReference>
<sequence>MASETAAAPSVTLFRGWRDPGKHVWSPFVVKVEARLRFAGVKYVTDAGSPLQAPKGKIPYLEYRGHLVSDAVEAANIRTDENGNPVVSLADSTLIIKHLTEFGVLPDLNADLSARDKALDFGLRSMLEDKLYFYHTRERWLDNYYTMRDHSLWSIPYPVRVVVGLLAHRKHSAMLHGQGTLRFTNEELTAFKHDIWGTVAGLLQVSKTDAATRGREGDDPFWALGGDQPTEADATLIGFIISVLISTAGPESQKVVKGYPILVEYARRIHDRYFPDYEKGTMFDPA</sequence>
<protein>
    <submittedName>
        <fullName evidence="4">Glutathione S-transferase</fullName>
    </submittedName>
</protein>
<dbReference type="InterPro" id="IPR012336">
    <property type="entry name" value="Thioredoxin-like_fold"/>
</dbReference>
<dbReference type="InterPro" id="IPR050931">
    <property type="entry name" value="Mito_Protein_Transport_Metaxin"/>
</dbReference>
<gene>
    <name evidence="4" type="ORF">NKR19_g3027</name>
</gene>
<dbReference type="SFLD" id="SFLDG01200">
    <property type="entry name" value="SUF1.1"/>
    <property type="match status" value="1"/>
</dbReference>